<geneLocation type="plasmid" evidence="3">
    <name>polga2</name>
</geneLocation>
<keyword evidence="3" id="KW-1185">Reference proteome</keyword>
<keyword evidence="1" id="KW-0472">Membrane</keyword>
<dbReference type="AlphaFoldDB" id="A0A167WQZ0"/>
<dbReference type="Proteomes" id="UP000076852">
    <property type="component" value="Plasmid pOLGA2"/>
</dbReference>
<dbReference type="KEGG" id="buz:AYM40_37485"/>
<keyword evidence="1" id="KW-1133">Transmembrane helix</keyword>
<accession>A0A167WQZ0</accession>
<keyword evidence="2" id="KW-0614">Plasmid</keyword>
<gene>
    <name evidence="2" type="ORF">AYM40_37485</name>
</gene>
<keyword evidence="1" id="KW-0812">Transmembrane</keyword>
<evidence type="ECO:0000313" key="2">
    <source>
        <dbReference type="EMBL" id="ANB78056.1"/>
    </source>
</evidence>
<sequence>MRNLADRFLGLALSCMLFDVPLANPMVVAQKRAARGMFLSLASSAALSGLAVVTAPKAATSGGLVPVAAMQLRVTAGLGWAAFAAAAVGMCFIVRYALVVIWPDRFVKILHSQ</sequence>
<organism evidence="2 3">
    <name type="scientific">Paraburkholderia phytofirmans OLGA172</name>
    <dbReference type="NCBI Taxonomy" id="1417228"/>
    <lineage>
        <taxon>Bacteria</taxon>
        <taxon>Pseudomonadati</taxon>
        <taxon>Pseudomonadota</taxon>
        <taxon>Betaproteobacteria</taxon>
        <taxon>Burkholderiales</taxon>
        <taxon>Burkholderiaceae</taxon>
        <taxon>Paraburkholderia</taxon>
    </lineage>
</organism>
<evidence type="ECO:0000313" key="3">
    <source>
        <dbReference type="Proteomes" id="UP000076852"/>
    </source>
</evidence>
<reference evidence="2 3" key="1">
    <citation type="journal article" date="2016" name="Gene">
        <title>PacBio SMRT assembly of a complex multi-replicon genome reveals chlorocatechol degradative operon in a region of genome plasticity.</title>
        <authorList>
            <person name="Ricker N."/>
            <person name="Shen S.Y."/>
            <person name="Goordial J."/>
            <person name="Jin S."/>
            <person name="Fulthorpe R.R."/>
        </authorList>
    </citation>
    <scope>NUCLEOTIDE SEQUENCE [LARGE SCALE GENOMIC DNA]</scope>
    <source>
        <strain evidence="2 3">OLGA172</strain>
        <plasmid evidence="3">polga2</plasmid>
    </source>
</reference>
<proteinExistence type="predicted"/>
<feature type="transmembrane region" description="Helical" evidence="1">
    <location>
        <begin position="74"/>
        <end position="98"/>
    </location>
</feature>
<evidence type="ECO:0000256" key="1">
    <source>
        <dbReference type="SAM" id="Phobius"/>
    </source>
</evidence>
<name>A0A167WQZ0_9BURK</name>
<feature type="transmembrane region" description="Helical" evidence="1">
    <location>
        <begin position="33"/>
        <end position="53"/>
    </location>
</feature>
<protein>
    <submittedName>
        <fullName evidence="2">Uncharacterized protein</fullName>
    </submittedName>
</protein>
<dbReference type="EMBL" id="CP014581">
    <property type="protein sequence ID" value="ANB78056.1"/>
    <property type="molecule type" value="Genomic_DNA"/>
</dbReference>